<comment type="caution">
    <text evidence="1">The sequence shown here is derived from an EMBL/GenBank/DDBJ whole genome shotgun (WGS) entry which is preliminary data.</text>
</comment>
<dbReference type="Pfam" id="PF13279">
    <property type="entry name" value="4HBT_2"/>
    <property type="match status" value="1"/>
</dbReference>
<gene>
    <name evidence="1" type="ORF">GON03_14390</name>
</gene>
<dbReference type="InterPro" id="IPR029069">
    <property type="entry name" value="HotDog_dom_sf"/>
</dbReference>
<dbReference type="EMBL" id="WSEK01000004">
    <property type="protein sequence ID" value="MVQ50371.1"/>
    <property type="molecule type" value="Genomic_DNA"/>
</dbReference>
<sequence length="172" mass="18733">MGTVRGVTTAHPTYDQLHDLPGYTSQSVPAAFEDINGHLNIRHYVGIASEGLDASLAAVGIPQNWPTIAGQGVFTAEHHMTYLSELRTGDRISVRVRLVGRSERAAHAVVYLVDDTHQVLSYVMEEIFLHIDMASRKTAPWPDDVAAAIDKQIASEAELSWAPALSGSMSLR</sequence>
<proteinExistence type="predicted"/>
<dbReference type="AlphaFoldDB" id="A0A6L6XSL0"/>
<name>A0A6L6XSL0_9ACTN</name>
<evidence type="ECO:0000313" key="2">
    <source>
        <dbReference type="Proteomes" id="UP000473525"/>
    </source>
</evidence>
<protein>
    <submittedName>
        <fullName evidence="1">Thioesterase</fullName>
    </submittedName>
</protein>
<dbReference type="Proteomes" id="UP000473525">
    <property type="component" value="Unassembled WGS sequence"/>
</dbReference>
<dbReference type="CDD" id="cd00586">
    <property type="entry name" value="4HBT"/>
    <property type="match status" value="1"/>
</dbReference>
<dbReference type="SUPFAM" id="SSF54637">
    <property type="entry name" value="Thioesterase/thiol ester dehydrase-isomerase"/>
    <property type="match status" value="1"/>
</dbReference>
<accession>A0A6L6XSL0</accession>
<reference evidence="1 2" key="1">
    <citation type="submission" date="2019-12" db="EMBL/GenBank/DDBJ databases">
        <authorList>
            <person name="Huq M.A."/>
        </authorList>
    </citation>
    <scope>NUCLEOTIDE SEQUENCE [LARGE SCALE GENOMIC DNA]</scope>
    <source>
        <strain evidence="1 2">MAH-18</strain>
    </source>
</reference>
<organism evidence="1 2">
    <name type="scientific">Nocardioides agri</name>
    <dbReference type="NCBI Taxonomy" id="2682843"/>
    <lineage>
        <taxon>Bacteria</taxon>
        <taxon>Bacillati</taxon>
        <taxon>Actinomycetota</taxon>
        <taxon>Actinomycetes</taxon>
        <taxon>Propionibacteriales</taxon>
        <taxon>Nocardioidaceae</taxon>
        <taxon>Nocardioides</taxon>
    </lineage>
</organism>
<evidence type="ECO:0000313" key="1">
    <source>
        <dbReference type="EMBL" id="MVQ50371.1"/>
    </source>
</evidence>
<dbReference type="Gene3D" id="3.10.129.10">
    <property type="entry name" value="Hotdog Thioesterase"/>
    <property type="match status" value="1"/>
</dbReference>
<keyword evidence="2" id="KW-1185">Reference proteome</keyword>